<dbReference type="GO" id="GO:0016747">
    <property type="term" value="F:acyltransferase activity, transferring groups other than amino-acyl groups"/>
    <property type="evidence" value="ECO:0007669"/>
    <property type="project" value="InterPro"/>
</dbReference>
<dbReference type="CDD" id="cd04301">
    <property type="entry name" value="NAT_SF"/>
    <property type="match status" value="1"/>
</dbReference>
<gene>
    <name evidence="2" type="ORF">E1757_30335</name>
</gene>
<dbReference type="Gene3D" id="3.40.630.30">
    <property type="match status" value="1"/>
</dbReference>
<accession>A0A4R5KE32</accession>
<dbReference type="InterPro" id="IPR000182">
    <property type="entry name" value="GNAT_dom"/>
</dbReference>
<dbReference type="InterPro" id="IPR016181">
    <property type="entry name" value="Acyl_CoA_acyltransferase"/>
</dbReference>
<proteinExistence type="predicted"/>
<evidence type="ECO:0000259" key="1">
    <source>
        <dbReference type="PROSITE" id="PS51186"/>
    </source>
</evidence>
<comment type="caution">
    <text evidence="2">The sequence shown here is derived from an EMBL/GenBank/DDBJ whole genome shotgun (WGS) entry which is preliminary data.</text>
</comment>
<dbReference type="AlphaFoldDB" id="A0A4R5KE32"/>
<organism evidence="2 3">
    <name type="scientific">Paenibacillus piri</name>
    <dbReference type="NCBI Taxonomy" id="2547395"/>
    <lineage>
        <taxon>Bacteria</taxon>
        <taxon>Bacillati</taxon>
        <taxon>Bacillota</taxon>
        <taxon>Bacilli</taxon>
        <taxon>Bacillales</taxon>
        <taxon>Paenibacillaceae</taxon>
        <taxon>Paenibacillus</taxon>
    </lineage>
</organism>
<dbReference type="PROSITE" id="PS51186">
    <property type="entry name" value="GNAT"/>
    <property type="match status" value="1"/>
</dbReference>
<protein>
    <submittedName>
        <fullName evidence="2">GNAT family N-acetyltransferase</fullName>
    </submittedName>
</protein>
<keyword evidence="2" id="KW-0808">Transferase</keyword>
<name>A0A4R5KE32_9BACL</name>
<dbReference type="Proteomes" id="UP000295636">
    <property type="component" value="Unassembled WGS sequence"/>
</dbReference>
<keyword evidence="3" id="KW-1185">Reference proteome</keyword>
<dbReference type="Pfam" id="PF00583">
    <property type="entry name" value="Acetyltransf_1"/>
    <property type="match status" value="1"/>
</dbReference>
<feature type="domain" description="N-acetyltransferase" evidence="1">
    <location>
        <begin position="1"/>
        <end position="147"/>
    </location>
</feature>
<evidence type="ECO:0000313" key="2">
    <source>
        <dbReference type="EMBL" id="TDF92390.1"/>
    </source>
</evidence>
<dbReference type="SUPFAM" id="SSF55729">
    <property type="entry name" value="Acyl-CoA N-acyltransferases (Nat)"/>
    <property type="match status" value="1"/>
</dbReference>
<reference evidence="2 3" key="1">
    <citation type="submission" date="2019-03" db="EMBL/GenBank/DDBJ databases">
        <title>This is whole genome sequence of Paenibacillus sp MS74 strain.</title>
        <authorList>
            <person name="Trinh H.N."/>
        </authorList>
    </citation>
    <scope>NUCLEOTIDE SEQUENCE [LARGE SCALE GENOMIC DNA]</scope>
    <source>
        <strain evidence="2 3">MS74</strain>
    </source>
</reference>
<evidence type="ECO:0000313" key="3">
    <source>
        <dbReference type="Proteomes" id="UP000295636"/>
    </source>
</evidence>
<dbReference type="OrthoDB" id="9803772at2"/>
<sequence>MKNSDTQVIANTLELYYMGKSENYIARCFEENQAGARLTLIASCNGKFAGWLHLLTTSSYPFFADMKIPEINNFEVIPPLRRRGIGNALMEAVEQKAKETHGKVGIGVGLIMSYGSAQRMYARRGYIPDGKGIMYDNQPVEPGQTVQADHNLALFWVKQLLK</sequence>
<dbReference type="EMBL" id="SMRT01000021">
    <property type="protein sequence ID" value="TDF92390.1"/>
    <property type="molecule type" value="Genomic_DNA"/>
</dbReference>